<dbReference type="AlphaFoldDB" id="A0A9W9D490"/>
<feature type="region of interest" description="Disordered" evidence="1">
    <location>
        <begin position="585"/>
        <end position="656"/>
    </location>
</feature>
<feature type="compositionally biased region" description="Low complexity" evidence="1">
    <location>
        <begin position="592"/>
        <end position="601"/>
    </location>
</feature>
<evidence type="ECO:0000313" key="5">
    <source>
        <dbReference type="Proteomes" id="UP001140510"/>
    </source>
</evidence>
<dbReference type="InterPro" id="IPR057559">
    <property type="entry name" value="SAM_6"/>
</dbReference>
<evidence type="ECO:0000256" key="1">
    <source>
        <dbReference type="SAM" id="MobiDB-lite"/>
    </source>
</evidence>
<proteinExistence type="predicted"/>
<protein>
    <submittedName>
        <fullName evidence="4">Uncharacterized protein</fullName>
    </submittedName>
</protein>
<evidence type="ECO:0000259" key="2">
    <source>
        <dbReference type="Pfam" id="PF23394"/>
    </source>
</evidence>
<name>A0A9W9D490_9PLEO</name>
<evidence type="ECO:0000313" key="4">
    <source>
        <dbReference type="EMBL" id="KAJ4401183.1"/>
    </source>
</evidence>
<feature type="domain" description="SAM-like" evidence="3">
    <location>
        <begin position="964"/>
        <end position="1004"/>
    </location>
</feature>
<feature type="compositionally biased region" description="Low complexity" evidence="1">
    <location>
        <begin position="385"/>
        <end position="394"/>
    </location>
</feature>
<dbReference type="Pfam" id="PF23394">
    <property type="entry name" value="DUF7102"/>
    <property type="match status" value="1"/>
</dbReference>
<dbReference type="EMBL" id="JAPEVA010000077">
    <property type="protein sequence ID" value="KAJ4401183.1"/>
    <property type="molecule type" value="Genomic_DNA"/>
</dbReference>
<dbReference type="Proteomes" id="UP001140510">
    <property type="component" value="Unassembled WGS sequence"/>
</dbReference>
<dbReference type="Pfam" id="PF23395">
    <property type="entry name" value="SAM_6"/>
    <property type="match status" value="1"/>
</dbReference>
<sequence>MEWELELPFDEPEPVVEEPSVLEYAREQGICVDYTTELPRLRDIIRERRDTLDRDPWGSSEDAYTDTMSTANTMGTANIASAANAATTAAQKLMKERLALNKEAALLLKTVLTLREPPRDDSLIADARQTRDLKQELPVLQTDAELDLLHFGTRVEPDFRDLGARLPSEDLDDENDEGFGWSVKYAVSPKQGDAKVKSEKLAVTRDALAFLHNAVKDDYSAQDEDDIVVAEMERKVHLAPRHLTPPLLPLSPPLTPYIRSSPANQLSLIPESSDTVTADARALEQQIMARDSLIRHHSGSSDSMLLDDVDVDDIHALLDAQDQQATSPHFSKRIPSILQSKRKADELRVEGPLTPEILSDSPMEKLKSVTFSNMIQVGGSLQPWSGDSPSSESHSASEELTREIEQIAKEADRKVENEKLTGADTMSRVPIPLIDFTLPVTPWDEFSKRRDEERLPYITELEAQMRFLQLVKRDELKSATAWRGGAPDRDLSWGWFASPCSTIKLNEKVHGETEFEKVQVELKIGSVATSANEVWKKDGLRVLDEEEDEDDDELEVAEFEERNDVEALIRKRKLELQEHEDLLEEQRKRRQASAASAASAAVRKGRYGVPHQQALPAQPQDLRRARKTPPASRLQQPIALQPQSRQGEKHGNAPTELMFSGFSASTALHKFMETQGKAIKAAKSTAEAQRAVTPPAQTVSALNSVLSAELIPPVEQEPGALPTHLAQRRRETSLPFNLPPSSFIVSSSLLQRRPFLKQIEPLHPKADLIYRDYNLPHSTAAEADIILSPSTGILLTTLQQIKQAPLPGQAARSPVKERIAALQERYERLVVLVSEGLREDSEFARPEDTRDKDTLRDLEVFAAMLEGEVLVTFVRGGEQTLARGVVERMAEYGLPHGGEDIGDIKLFSMETTVSYPPLPLVAAWLMVLVILASLKVPTIITLPDLGAYHRHPGEITPRDLCAFQKTVEAAGLPAFLLMEREDRAKQFQAIMGGRRILGKVSAVLDQRWLIASDGYRM</sequence>
<reference evidence="4" key="1">
    <citation type="submission" date="2022-10" db="EMBL/GenBank/DDBJ databases">
        <title>Tapping the CABI collections for fungal endophytes: first genome assemblies for Collariella, Neodidymelliopsis, Ascochyta clinopodiicola, Didymella pomorum, Didymosphaeria variabile, Neocosmospora piperis and Neocucurbitaria cava.</title>
        <authorList>
            <person name="Hill R."/>
        </authorList>
    </citation>
    <scope>NUCLEOTIDE SEQUENCE</scope>
    <source>
        <strain evidence="4">IMI 355091</strain>
    </source>
</reference>
<accession>A0A9W9D490</accession>
<evidence type="ECO:0000259" key="3">
    <source>
        <dbReference type="Pfam" id="PF23395"/>
    </source>
</evidence>
<feature type="domain" description="DUF7102" evidence="2">
    <location>
        <begin position="742"/>
        <end position="895"/>
    </location>
</feature>
<feature type="region of interest" description="Disordered" evidence="1">
    <location>
        <begin position="380"/>
        <end position="400"/>
    </location>
</feature>
<comment type="caution">
    <text evidence="4">The sequence shown here is derived from an EMBL/GenBank/DDBJ whole genome shotgun (WGS) entry which is preliminary data.</text>
</comment>
<dbReference type="OrthoDB" id="3647246at2759"/>
<gene>
    <name evidence="4" type="ORF">N0V91_008081</name>
</gene>
<keyword evidence="5" id="KW-1185">Reference proteome</keyword>
<organism evidence="4 5">
    <name type="scientific">Didymella pomorum</name>
    <dbReference type="NCBI Taxonomy" id="749634"/>
    <lineage>
        <taxon>Eukaryota</taxon>
        <taxon>Fungi</taxon>
        <taxon>Dikarya</taxon>
        <taxon>Ascomycota</taxon>
        <taxon>Pezizomycotina</taxon>
        <taxon>Dothideomycetes</taxon>
        <taxon>Pleosporomycetidae</taxon>
        <taxon>Pleosporales</taxon>
        <taxon>Pleosporineae</taxon>
        <taxon>Didymellaceae</taxon>
        <taxon>Didymella</taxon>
    </lineage>
</organism>
<dbReference type="InterPro" id="IPR055528">
    <property type="entry name" value="DUF7102"/>
</dbReference>